<proteinExistence type="predicted"/>
<protein>
    <submittedName>
        <fullName evidence="2">Uncharacterized protein</fullName>
    </submittedName>
</protein>
<feature type="compositionally biased region" description="Basic and acidic residues" evidence="1">
    <location>
        <begin position="41"/>
        <end position="57"/>
    </location>
</feature>
<evidence type="ECO:0000313" key="2">
    <source>
        <dbReference type="EMBL" id="SEK20004.1"/>
    </source>
</evidence>
<feature type="compositionally biased region" description="Polar residues" evidence="1">
    <location>
        <begin position="122"/>
        <end position="137"/>
    </location>
</feature>
<dbReference type="Proteomes" id="UP000199506">
    <property type="component" value="Unassembled WGS sequence"/>
</dbReference>
<dbReference type="EMBL" id="FOAK01000001">
    <property type="protein sequence ID" value="SEK20004.1"/>
    <property type="molecule type" value="Genomic_DNA"/>
</dbReference>
<evidence type="ECO:0000256" key="1">
    <source>
        <dbReference type="SAM" id="MobiDB-lite"/>
    </source>
</evidence>
<reference evidence="2 3" key="1">
    <citation type="submission" date="2016-10" db="EMBL/GenBank/DDBJ databases">
        <authorList>
            <person name="de Groot N.N."/>
        </authorList>
    </citation>
    <scope>NUCLEOTIDE SEQUENCE [LARGE SCALE GENOMIC DNA]</scope>
    <source>
        <strain evidence="2 3">DSM 11978</strain>
    </source>
</reference>
<sequence length="206" mass="23758">MARKSLGKGLASLIPDFYNEDFDSNSTQSLEDIMNETENNEEIKDSEEKNAPKEKSSNDINNNSNEEEISKDETLEESGNDETQKNIFEEIEEEKNNQEKSIDSNETTLKEDVSENIKESENISIQNNEKNTSTTQETKIQEHIVEVKEIVDKNPRITLWSSRSSAVFRYLRKTEPEFSISKEASNLIEEAVAKKYPEIWALFDDY</sequence>
<gene>
    <name evidence="2" type="ORF">SAMN05216439_0563</name>
</gene>
<dbReference type="OrthoDB" id="37016at2157"/>
<feature type="compositionally biased region" description="Basic and acidic residues" evidence="1">
    <location>
        <begin position="82"/>
        <end position="121"/>
    </location>
</feature>
<organism evidence="2 3">
    <name type="scientific">Methanobrevibacter gottschalkii</name>
    <dbReference type="NCBI Taxonomy" id="190974"/>
    <lineage>
        <taxon>Archaea</taxon>
        <taxon>Methanobacteriati</taxon>
        <taxon>Methanobacteriota</taxon>
        <taxon>Methanomada group</taxon>
        <taxon>Methanobacteria</taxon>
        <taxon>Methanobacteriales</taxon>
        <taxon>Methanobacteriaceae</taxon>
        <taxon>Methanobrevibacter</taxon>
    </lineage>
</organism>
<dbReference type="RefSeq" id="WP_091698539.1">
    <property type="nucleotide sequence ID" value="NZ_FOAK01000001.1"/>
</dbReference>
<feature type="region of interest" description="Disordered" evidence="1">
    <location>
        <begin position="1"/>
        <end position="137"/>
    </location>
</feature>
<name>A0A1H7F2E9_9EURY</name>
<dbReference type="AlphaFoldDB" id="A0A1H7F2E9"/>
<feature type="compositionally biased region" description="Acidic residues" evidence="1">
    <location>
        <begin position="65"/>
        <end position="80"/>
    </location>
</feature>
<accession>A0A1H7F2E9</accession>
<evidence type="ECO:0000313" key="3">
    <source>
        <dbReference type="Proteomes" id="UP000199506"/>
    </source>
</evidence>